<dbReference type="AlphaFoldDB" id="A0A7C5Z3G6"/>
<dbReference type="Pfam" id="PF12441">
    <property type="entry name" value="CopG_antitoxin"/>
    <property type="match status" value="1"/>
</dbReference>
<protein>
    <recommendedName>
        <fullName evidence="2">CopG family transcriptional regulator</fullName>
    </recommendedName>
</protein>
<dbReference type="EMBL" id="DRVY01000059">
    <property type="protein sequence ID" value="HHR92279.1"/>
    <property type="molecule type" value="Genomic_DNA"/>
</dbReference>
<evidence type="ECO:0000313" key="1">
    <source>
        <dbReference type="EMBL" id="HHR92279.1"/>
    </source>
</evidence>
<organism evidence="1">
    <name type="scientific">candidate division CPR3 bacterium</name>
    <dbReference type="NCBI Taxonomy" id="2268181"/>
    <lineage>
        <taxon>Bacteria</taxon>
        <taxon>Bacteria division CPR3</taxon>
    </lineage>
</organism>
<proteinExistence type="predicted"/>
<comment type="caution">
    <text evidence="1">The sequence shown here is derived from an EMBL/GenBank/DDBJ whole genome shotgun (WGS) entry which is preliminary data.</text>
</comment>
<gene>
    <name evidence="1" type="ORF">ENL96_02085</name>
</gene>
<reference evidence="1" key="1">
    <citation type="journal article" date="2020" name="mSystems">
        <title>Genome- and Community-Level Interaction Insights into Carbon Utilization and Element Cycling Functions of Hydrothermarchaeota in Hydrothermal Sediment.</title>
        <authorList>
            <person name="Zhou Z."/>
            <person name="Liu Y."/>
            <person name="Xu W."/>
            <person name="Pan J."/>
            <person name="Luo Z.H."/>
            <person name="Li M."/>
        </authorList>
    </citation>
    <scope>NUCLEOTIDE SEQUENCE [LARGE SCALE GENOMIC DNA]</scope>
    <source>
        <strain evidence="1">SpSt-1042</strain>
    </source>
</reference>
<sequence length="92" mass="11139">MMKEKRIPKFKNEKEVRDFWDNHSPADFEDEIKPTNEIVFVKPQKETLTLRMDRKDINELKRAGEERRIPPSTLARMWIVEKLRESHAHSHK</sequence>
<name>A0A7C5Z3G6_UNCC3</name>
<evidence type="ECO:0008006" key="2">
    <source>
        <dbReference type="Google" id="ProtNLM"/>
    </source>
</evidence>
<accession>A0A7C5Z3G6</accession>
<dbReference type="InterPro" id="IPR022148">
    <property type="entry name" value="CopG_antitoxin"/>
</dbReference>